<accession>A0A392TDP8</accession>
<name>A0A392TDP8_9FABA</name>
<evidence type="ECO:0000313" key="1">
    <source>
        <dbReference type="EMBL" id="MCI58350.1"/>
    </source>
</evidence>
<dbReference type="AlphaFoldDB" id="A0A392TDP8"/>
<reference evidence="1 2" key="1">
    <citation type="journal article" date="2018" name="Front. Plant Sci.">
        <title>Red Clover (Trifolium pratense) and Zigzag Clover (T. medium) - A Picture of Genomic Similarities and Differences.</title>
        <authorList>
            <person name="Dluhosova J."/>
            <person name="Istvanek J."/>
            <person name="Nedelnik J."/>
            <person name="Repkova J."/>
        </authorList>
    </citation>
    <scope>NUCLEOTIDE SEQUENCE [LARGE SCALE GENOMIC DNA]</scope>
    <source>
        <strain evidence="2">cv. 10/8</strain>
        <tissue evidence="1">Leaf</tissue>
    </source>
</reference>
<comment type="caution">
    <text evidence="1">The sequence shown here is derived from an EMBL/GenBank/DDBJ whole genome shotgun (WGS) entry which is preliminary data.</text>
</comment>
<dbReference type="EMBL" id="LXQA010544762">
    <property type="protein sequence ID" value="MCI58350.1"/>
    <property type="molecule type" value="Genomic_DNA"/>
</dbReference>
<feature type="non-terminal residue" evidence="1">
    <location>
        <position position="29"/>
    </location>
</feature>
<dbReference type="Proteomes" id="UP000265520">
    <property type="component" value="Unassembled WGS sequence"/>
</dbReference>
<protein>
    <submittedName>
        <fullName evidence="1">Uncharacterized protein</fullName>
    </submittedName>
</protein>
<proteinExistence type="predicted"/>
<sequence>MQVIRCQPIIPFLLFFELRARNGVLVDSG</sequence>
<organism evidence="1 2">
    <name type="scientific">Trifolium medium</name>
    <dbReference type="NCBI Taxonomy" id="97028"/>
    <lineage>
        <taxon>Eukaryota</taxon>
        <taxon>Viridiplantae</taxon>
        <taxon>Streptophyta</taxon>
        <taxon>Embryophyta</taxon>
        <taxon>Tracheophyta</taxon>
        <taxon>Spermatophyta</taxon>
        <taxon>Magnoliopsida</taxon>
        <taxon>eudicotyledons</taxon>
        <taxon>Gunneridae</taxon>
        <taxon>Pentapetalae</taxon>
        <taxon>rosids</taxon>
        <taxon>fabids</taxon>
        <taxon>Fabales</taxon>
        <taxon>Fabaceae</taxon>
        <taxon>Papilionoideae</taxon>
        <taxon>50 kb inversion clade</taxon>
        <taxon>NPAAA clade</taxon>
        <taxon>Hologalegina</taxon>
        <taxon>IRL clade</taxon>
        <taxon>Trifolieae</taxon>
        <taxon>Trifolium</taxon>
    </lineage>
</organism>
<keyword evidence="2" id="KW-1185">Reference proteome</keyword>
<evidence type="ECO:0000313" key="2">
    <source>
        <dbReference type="Proteomes" id="UP000265520"/>
    </source>
</evidence>